<protein>
    <submittedName>
        <fullName evidence="1">Uncharacterized protein</fullName>
    </submittedName>
</protein>
<dbReference type="EMBL" id="CAUM01000028">
    <property type="protein sequence ID" value="CCV04209.1"/>
    <property type="molecule type" value="Genomic_DNA"/>
</dbReference>
<accession>M5EHW4</accession>
<name>M5EHW4_9HYPH</name>
<dbReference type="Proteomes" id="UP000012062">
    <property type="component" value="Unassembled WGS sequence"/>
</dbReference>
<sequence>MLDQVLDRAGDVFDWHIRIDPVLLVEQIDTVCLEAFQRCLSHLFDMLRPTVEPYCPVNRKTELAGDGDLVTERRERLADELFACIGAVNLGGRLLRHSAADAGGCNLPLRHFCHRSVPIGLSTTSDIDPVFSLSLMYRPLRDLAGNQGKTRNVAGHFQWSARRTCAWPCGWQTTRYSRRALTSDLGGGRRPANMY</sequence>
<gene>
    <name evidence="1" type="ORF">MESS2_1230010</name>
</gene>
<evidence type="ECO:0000313" key="2">
    <source>
        <dbReference type="Proteomes" id="UP000012062"/>
    </source>
</evidence>
<proteinExistence type="predicted"/>
<dbReference type="AlphaFoldDB" id="M5EHW4"/>
<organism evidence="1 2">
    <name type="scientific">Mesorhizobium metallidurans STM 2683</name>
    <dbReference type="NCBI Taxonomy" id="1297569"/>
    <lineage>
        <taxon>Bacteria</taxon>
        <taxon>Pseudomonadati</taxon>
        <taxon>Pseudomonadota</taxon>
        <taxon>Alphaproteobacteria</taxon>
        <taxon>Hyphomicrobiales</taxon>
        <taxon>Phyllobacteriaceae</taxon>
        <taxon>Mesorhizobium</taxon>
    </lineage>
</organism>
<dbReference type="STRING" id="1297569.MESS2_1230010"/>
<keyword evidence="2" id="KW-1185">Reference proteome</keyword>
<comment type="caution">
    <text evidence="1">The sequence shown here is derived from an EMBL/GenBank/DDBJ whole genome shotgun (WGS) entry which is preliminary data.</text>
</comment>
<evidence type="ECO:0000313" key="1">
    <source>
        <dbReference type="EMBL" id="CCV04209.1"/>
    </source>
</evidence>
<reference evidence="1 2" key="1">
    <citation type="submission" date="2013-02" db="EMBL/GenBank/DDBJ databases">
        <authorList>
            <person name="Genoscope - CEA"/>
        </authorList>
    </citation>
    <scope>NUCLEOTIDE SEQUENCE [LARGE SCALE GENOMIC DNA]</scope>
    <source>
        <strain evidence="1 2">STM 2683</strain>
    </source>
</reference>